<name>A0A7T4KNX8_CORAY</name>
<keyword evidence="3" id="KW-1185">Reference proteome</keyword>
<dbReference type="InterPro" id="IPR010982">
    <property type="entry name" value="Lambda_DNA-bd_dom_sf"/>
</dbReference>
<dbReference type="InterPro" id="IPR001387">
    <property type="entry name" value="Cro/C1-type_HTH"/>
</dbReference>
<dbReference type="Pfam" id="PF01381">
    <property type="entry name" value="HTH_3"/>
    <property type="match status" value="1"/>
</dbReference>
<dbReference type="Proteomes" id="UP000595198">
    <property type="component" value="Chromosome"/>
</dbReference>
<proteinExistence type="predicted"/>
<reference evidence="2 3" key="1">
    <citation type="submission" date="2020-12" db="EMBL/GenBank/DDBJ databases">
        <title>FDA dAtabase for Regulatory Grade micrObial Sequences (FDA-ARGOS): Supporting development and validation of Infectious Disease Dx tests.</title>
        <authorList>
            <person name="Sproer C."/>
            <person name="Gronow S."/>
            <person name="Severitt S."/>
            <person name="Schroder I."/>
            <person name="Tallon L."/>
            <person name="Sadzewicz L."/>
            <person name="Zhao X."/>
            <person name="Boylan J."/>
            <person name="Ott S."/>
            <person name="Bowen H."/>
            <person name="Vavikolanu K."/>
            <person name="Mehta A."/>
            <person name="Aluvathingal J."/>
            <person name="Nadendla S."/>
            <person name="Lowell S."/>
            <person name="Myers T."/>
            <person name="Yan Y."/>
            <person name="Sichtig H."/>
        </authorList>
    </citation>
    <scope>NUCLEOTIDE SEQUENCE [LARGE SCALE GENOMIC DNA]</scope>
    <source>
        <strain evidence="2 3">FDAARGOS_991</strain>
    </source>
</reference>
<evidence type="ECO:0000259" key="1">
    <source>
        <dbReference type="PROSITE" id="PS50943"/>
    </source>
</evidence>
<feature type="domain" description="HTH cro/C1-type" evidence="1">
    <location>
        <begin position="31"/>
        <end position="73"/>
    </location>
</feature>
<dbReference type="CDD" id="cd00093">
    <property type="entry name" value="HTH_XRE"/>
    <property type="match status" value="1"/>
</dbReference>
<dbReference type="EMBL" id="CP066023">
    <property type="protein sequence ID" value="QQB81819.1"/>
    <property type="molecule type" value="Genomic_DNA"/>
</dbReference>
<protein>
    <submittedName>
        <fullName evidence="2">Helix-turn-helix transcriptional regulator</fullName>
    </submittedName>
</protein>
<evidence type="ECO:0000313" key="2">
    <source>
        <dbReference type="EMBL" id="QQB81819.1"/>
    </source>
</evidence>
<sequence length="81" mass="8826">MELHRRNTVDYLLDPSVLDDARRLGGYTSDEKLAAAIGMTGTAVRNLRHGRNSPSVATLVKLRGISGRPLDGMLIQQPKIA</sequence>
<dbReference type="Gene3D" id="1.10.260.40">
    <property type="entry name" value="lambda repressor-like DNA-binding domains"/>
    <property type="match status" value="1"/>
</dbReference>
<organism evidence="2 3">
    <name type="scientific">Corynebacterium amycolatum</name>
    <dbReference type="NCBI Taxonomy" id="43765"/>
    <lineage>
        <taxon>Bacteria</taxon>
        <taxon>Bacillati</taxon>
        <taxon>Actinomycetota</taxon>
        <taxon>Actinomycetes</taxon>
        <taxon>Mycobacteriales</taxon>
        <taxon>Corynebacteriaceae</taxon>
        <taxon>Corynebacterium</taxon>
    </lineage>
</organism>
<dbReference type="PROSITE" id="PS50943">
    <property type="entry name" value="HTH_CROC1"/>
    <property type="match status" value="1"/>
</dbReference>
<dbReference type="SUPFAM" id="SSF47413">
    <property type="entry name" value="lambda repressor-like DNA-binding domains"/>
    <property type="match status" value="1"/>
</dbReference>
<dbReference type="RefSeq" id="WP_198493716.1">
    <property type="nucleotide sequence ID" value="NZ_CP065628.1"/>
</dbReference>
<evidence type="ECO:0000313" key="3">
    <source>
        <dbReference type="Proteomes" id="UP000595198"/>
    </source>
</evidence>
<accession>A0A7T4KNX8</accession>
<gene>
    <name evidence="2" type="ORF">I6H48_07475</name>
</gene>